<dbReference type="Gene3D" id="3.50.7.10">
    <property type="entry name" value="GroEL"/>
    <property type="match status" value="1"/>
</dbReference>
<evidence type="ECO:0000313" key="9">
    <source>
        <dbReference type="Proteomes" id="UP000030655"/>
    </source>
</evidence>
<organism evidence="8 9">
    <name type="scientific">Anncaliia algerae PRA339</name>
    <dbReference type="NCBI Taxonomy" id="1288291"/>
    <lineage>
        <taxon>Eukaryota</taxon>
        <taxon>Fungi</taxon>
        <taxon>Fungi incertae sedis</taxon>
        <taxon>Microsporidia</taxon>
        <taxon>Tubulinosematoidea</taxon>
        <taxon>Tubulinosematidae</taxon>
        <taxon>Anncaliia</taxon>
    </lineage>
</organism>
<keyword evidence="9" id="KW-1185">Reference proteome</keyword>
<dbReference type="Gene3D" id="3.30.260.10">
    <property type="entry name" value="TCP-1-like chaperonin intermediate domain"/>
    <property type="match status" value="1"/>
</dbReference>
<dbReference type="InterPro" id="IPR027413">
    <property type="entry name" value="GROEL-like_equatorial_sf"/>
</dbReference>
<evidence type="ECO:0000256" key="5">
    <source>
        <dbReference type="ARBA" id="ARBA00022840"/>
    </source>
</evidence>
<dbReference type="GO" id="GO:0005524">
    <property type="term" value="F:ATP binding"/>
    <property type="evidence" value="ECO:0007669"/>
    <property type="project" value="UniProtKB-KW"/>
</dbReference>
<dbReference type="GO" id="GO:0140662">
    <property type="term" value="F:ATP-dependent protein folding chaperone"/>
    <property type="evidence" value="ECO:0007669"/>
    <property type="project" value="InterPro"/>
</dbReference>
<dbReference type="PANTHER" id="PTHR11353">
    <property type="entry name" value="CHAPERONIN"/>
    <property type="match status" value="1"/>
</dbReference>
<dbReference type="GO" id="GO:0005832">
    <property type="term" value="C:chaperonin-containing T-complex"/>
    <property type="evidence" value="ECO:0007669"/>
    <property type="project" value="UniProtKB-ARBA"/>
</dbReference>
<protein>
    <submittedName>
        <fullName evidence="8">T-complex protein 1, epsilon subunit</fullName>
    </submittedName>
</protein>
<comment type="subunit">
    <text evidence="3">Component of the T-complex protein 1 (TCP1) complex.</text>
</comment>
<dbReference type="GO" id="GO:0016887">
    <property type="term" value="F:ATP hydrolysis activity"/>
    <property type="evidence" value="ECO:0007669"/>
    <property type="project" value="InterPro"/>
</dbReference>
<dbReference type="HOGENOM" id="CLU_008891_7_2_1"/>
<dbReference type="STRING" id="1288291.A0A059F2H0"/>
<dbReference type="PRINTS" id="PR00304">
    <property type="entry name" value="TCOMPLEXTCP1"/>
</dbReference>
<accession>A0A059F2H0</accession>
<keyword evidence="5 7" id="KW-0067">ATP-binding</keyword>
<dbReference type="InterPro" id="IPR027410">
    <property type="entry name" value="TCP-1-like_intermed_sf"/>
</dbReference>
<keyword evidence="4 7" id="KW-0547">Nucleotide-binding</keyword>
<evidence type="ECO:0000256" key="4">
    <source>
        <dbReference type="ARBA" id="ARBA00022741"/>
    </source>
</evidence>
<dbReference type="Proteomes" id="UP000030655">
    <property type="component" value="Unassembled WGS sequence"/>
</dbReference>
<name>A0A059F2H0_9MICR</name>
<dbReference type="SUPFAM" id="SSF54849">
    <property type="entry name" value="GroEL-intermediate domain like"/>
    <property type="match status" value="1"/>
</dbReference>
<evidence type="ECO:0000313" key="8">
    <source>
        <dbReference type="EMBL" id="KCZ81468.1"/>
    </source>
</evidence>
<dbReference type="InterPro" id="IPR002423">
    <property type="entry name" value="Cpn60/GroEL/TCP-1"/>
</dbReference>
<dbReference type="SUPFAM" id="SSF52029">
    <property type="entry name" value="GroEL apical domain-like"/>
    <property type="match status" value="1"/>
</dbReference>
<evidence type="ECO:0000256" key="2">
    <source>
        <dbReference type="ARBA" id="ARBA00008020"/>
    </source>
</evidence>
<dbReference type="AlphaFoldDB" id="A0A059F2H0"/>
<dbReference type="VEuPathDB" id="MicrosporidiaDB:H312_01045"/>
<evidence type="ECO:0000256" key="3">
    <source>
        <dbReference type="ARBA" id="ARBA00011381"/>
    </source>
</evidence>
<dbReference type="EMBL" id="KK365141">
    <property type="protein sequence ID" value="KCZ81468.1"/>
    <property type="molecule type" value="Genomic_DNA"/>
</dbReference>
<dbReference type="PROSITE" id="PS00995">
    <property type="entry name" value="TCP1_3"/>
    <property type="match status" value="1"/>
</dbReference>
<gene>
    <name evidence="8" type="ORF">H312_01045</name>
</gene>
<keyword evidence="6 7" id="KW-0143">Chaperone</keyword>
<proteinExistence type="inferred from homology"/>
<comment type="function">
    <text evidence="1">Molecular chaperone; assists the folding of proteins upon ATP hydrolysis.</text>
</comment>
<dbReference type="InterPro" id="IPR027409">
    <property type="entry name" value="GroEL-like_apical_dom_sf"/>
</dbReference>
<sequence length="522" mass="58232">MTSIRTDELGRTFEIPIQRVENHSILSTHTFVLNKIATLLSTSLGPNGMDKIIQTQDDEIVVTNDGATILESMCMTENPISKLIVELSKAQDDEIGDGTTSVVILANSLLKNAEALFKKGVHKSKIAEGYEMALELSLKYLHQISEEVSDVRFYMEKAAKTSLNSKITGKIENFAKICADAVYLIADKERKDLNFDRIRIEKKIGNDLSESVLINGVVLNKEFSHPQMRKEIENAKIAILTCPFELPKLKNKNDLLIKNVEDFKNLEDYEIKKFKNMIEKIKEVGADVVINQWGFEDEANSLLMENNIPAIRWVGGSEMEAIALHSNGSIVSRFENLTEKDLGTADLKEISLGTESEKIIVVKNKNNNDLVTILIRGSTDAIMEEAIRSVRDALCAARNVLQQRIVYGGGSFELTCSDYLEKEAVKIDNWSTDVIMSYGNALEEIPLCLAKSSGYNSLEYVEDLKNKQKESGNIYLGVDCDGSGNDMKIKEVFDSEKGKAHLLSCATQLVLMILKIDDVVIE</sequence>
<reference evidence="9" key="1">
    <citation type="submission" date="2013-02" db="EMBL/GenBank/DDBJ databases">
        <authorList>
            <consortium name="The Broad Institute Genome Sequencing Platform"/>
            <person name="Cuomo C."/>
            <person name="Becnel J."/>
            <person name="Sanscrainte N."/>
            <person name="Walker B."/>
            <person name="Young S.K."/>
            <person name="Zeng Q."/>
            <person name="Gargeya S."/>
            <person name="Fitzgerald M."/>
            <person name="Haas B."/>
            <person name="Abouelleil A."/>
            <person name="Alvarado L."/>
            <person name="Arachchi H.M."/>
            <person name="Berlin A.M."/>
            <person name="Chapman S.B."/>
            <person name="Dewar J."/>
            <person name="Goldberg J."/>
            <person name="Griggs A."/>
            <person name="Gujja S."/>
            <person name="Hansen M."/>
            <person name="Howarth C."/>
            <person name="Imamovic A."/>
            <person name="Larimer J."/>
            <person name="McCowan C."/>
            <person name="Murphy C."/>
            <person name="Neiman D."/>
            <person name="Pearson M."/>
            <person name="Priest M."/>
            <person name="Roberts A."/>
            <person name="Saif S."/>
            <person name="Shea T."/>
            <person name="Sisk P."/>
            <person name="Sykes S."/>
            <person name="Wortman J."/>
            <person name="Nusbaum C."/>
            <person name="Birren B."/>
        </authorList>
    </citation>
    <scope>NUCLEOTIDE SEQUENCE [LARGE SCALE GENOMIC DNA]</scope>
    <source>
        <strain evidence="9">PRA339</strain>
    </source>
</reference>
<dbReference type="SUPFAM" id="SSF48592">
    <property type="entry name" value="GroEL equatorial domain-like"/>
    <property type="match status" value="1"/>
</dbReference>
<reference evidence="8 9" key="2">
    <citation type="submission" date="2014-03" db="EMBL/GenBank/DDBJ databases">
        <title>The Genome Sequence of Anncaliia algerae insect isolate PRA339.</title>
        <authorList>
            <consortium name="The Broad Institute Genome Sequencing Platform"/>
            <consortium name="The Broad Institute Genome Sequencing Center for Infectious Disease"/>
            <person name="Cuomo C."/>
            <person name="Becnel J."/>
            <person name="Sanscrainte N."/>
            <person name="Walker B."/>
            <person name="Young S.K."/>
            <person name="Zeng Q."/>
            <person name="Gargeya S."/>
            <person name="Fitzgerald M."/>
            <person name="Haas B."/>
            <person name="Abouelleil A."/>
            <person name="Alvarado L."/>
            <person name="Arachchi H.M."/>
            <person name="Berlin A.M."/>
            <person name="Chapman S.B."/>
            <person name="Dewar J."/>
            <person name="Goldberg J."/>
            <person name="Griggs A."/>
            <person name="Gujja S."/>
            <person name="Hansen M."/>
            <person name="Howarth C."/>
            <person name="Imamovic A."/>
            <person name="Larimer J."/>
            <person name="McCowan C."/>
            <person name="Murphy C."/>
            <person name="Neiman D."/>
            <person name="Pearson M."/>
            <person name="Priest M."/>
            <person name="Roberts A."/>
            <person name="Saif S."/>
            <person name="Shea T."/>
            <person name="Sisk P."/>
            <person name="Sykes S."/>
            <person name="Wortman J."/>
            <person name="Nusbaum C."/>
            <person name="Birren B."/>
        </authorList>
    </citation>
    <scope>NUCLEOTIDE SEQUENCE [LARGE SCALE GENOMIC DNA]</scope>
    <source>
        <strain evidence="8 9">PRA339</strain>
    </source>
</reference>
<dbReference type="GO" id="GO:0051082">
    <property type="term" value="F:unfolded protein binding"/>
    <property type="evidence" value="ECO:0007669"/>
    <property type="project" value="InterPro"/>
</dbReference>
<evidence type="ECO:0000256" key="1">
    <source>
        <dbReference type="ARBA" id="ARBA00002912"/>
    </source>
</evidence>
<evidence type="ECO:0000256" key="7">
    <source>
        <dbReference type="RuleBase" id="RU004187"/>
    </source>
</evidence>
<comment type="similarity">
    <text evidence="2 7">Belongs to the TCP-1 chaperonin family.</text>
</comment>
<dbReference type="InterPro" id="IPR017998">
    <property type="entry name" value="Chaperone_TCP-1"/>
</dbReference>
<dbReference type="Gene3D" id="1.10.560.10">
    <property type="entry name" value="GroEL-like equatorial domain"/>
    <property type="match status" value="1"/>
</dbReference>
<evidence type="ECO:0000256" key="6">
    <source>
        <dbReference type="ARBA" id="ARBA00023186"/>
    </source>
</evidence>
<dbReference type="OrthoDB" id="10248520at2759"/>
<dbReference type="Pfam" id="PF00118">
    <property type="entry name" value="Cpn60_TCP1"/>
    <property type="match status" value="1"/>
</dbReference>
<dbReference type="InterPro" id="IPR002194">
    <property type="entry name" value="Chaperonin_TCP-1_CS"/>
</dbReference>